<evidence type="ECO:0000256" key="1">
    <source>
        <dbReference type="SAM" id="MobiDB-lite"/>
    </source>
</evidence>
<keyword evidence="2" id="KW-0255">Endonuclease</keyword>
<organism evidence="2 3">
    <name type="scientific">Gordonia amicalis</name>
    <dbReference type="NCBI Taxonomy" id="89053"/>
    <lineage>
        <taxon>Bacteria</taxon>
        <taxon>Bacillati</taxon>
        <taxon>Actinomycetota</taxon>
        <taxon>Actinomycetes</taxon>
        <taxon>Mycobacteriales</taxon>
        <taxon>Gordoniaceae</taxon>
        <taxon>Gordonia</taxon>
    </lineage>
</organism>
<feature type="region of interest" description="Disordered" evidence="1">
    <location>
        <begin position="1"/>
        <end position="30"/>
    </location>
</feature>
<dbReference type="RefSeq" id="WP_317510165.1">
    <property type="nucleotide sequence ID" value="NZ_JAWLKH010000001.1"/>
</dbReference>
<dbReference type="AlphaFoldDB" id="A0AAE4QZ18"/>
<dbReference type="Proteomes" id="UP001185922">
    <property type="component" value="Unassembled WGS sequence"/>
</dbReference>
<reference evidence="2" key="1">
    <citation type="submission" date="2023-10" db="EMBL/GenBank/DDBJ databases">
        <title>Development of a sustainable strategy for remediation of hydrocarbon-contaminated territories based on the waste exchange concept.</title>
        <authorList>
            <person name="Krivoruchko A."/>
        </authorList>
    </citation>
    <scope>NUCLEOTIDE SEQUENCE</scope>
    <source>
        <strain evidence="2">IEGM 1279</strain>
    </source>
</reference>
<keyword evidence="2" id="KW-0540">Nuclease</keyword>
<accession>A0AAE4QZ18</accession>
<protein>
    <submittedName>
        <fullName evidence="2">HNH endonuclease</fullName>
    </submittedName>
</protein>
<comment type="caution">
    <text evidence="2">The sequence shown here is derived from an EMBL/GenBank/DDBJ whole genome shotgun (WGS) entry which is preliminary data.</text>
</comment>
<evidence type="ECO:0000313" key="3">
    <source>
        <dbReference type="Proteomes" id="UP001185922"/>
    </source>
</evidence>
<dbReference type="Gene3D" id="1.10.30.50">
    <property type="match status" value="1"/>
</dbReference>
<evidence type="ECO:0000313" key="2">
    <source>
        <dbReference type="EMBL" id="MDV6310325.1"/>
    </source>
</evidence>
<gene>
    <name evidence="2" type="ORF">R3Q15_00155</name>
</gene>
<keyword evidence="2" id="KW-0378">Hydrolase</keyword>
<sequence>MPTHHWDLGSSRRTSTSDHRNRRQRVLNRDNHQCQIRTEHCINTATICDHIRNVASFTNPADAETDDNCQAACVPCHNVKTLQESAAAKARRRAQLRLPTEPHPGATP</sequence>
<name>A0AAE4QZ18_9ACTN</name>
<proteinExistence type="predicted"/>
<dbReference type="EMBL" id="JAWLKH010000001">
    <property type="protein sequence ID" value="MDV6310325.1"/>
    <property type="molecule type" value="Genomic_DNA"/>
</dbReference>
<feature type="region of interest" description="Disordered" evidence="1">
    <location>
        <begin position="87"/>
        <end position="108"/>
    </location>
</feature>
<dbReference type="GO" id="GO:0004519">
    <property type="term" value="F:endonuclease activity"/>
    <property type="evidence" value="ECO:0007669"/>
    <property type="project" value="UniProtKB-KW"/>
</dbReference>